<name>A0A133XWM2_9ACTN</name>
<sequence>MRTRYARISAGIACCEAIPQVISPRGTARKGAHTAMGYRL</sequence>
<comment type="caution">
    <text evidence="1">The sequence shown here is derived from an EMBL/GenBank/DDBJ whole genome shotgun (WGS) entry which is preliminary data.</text>
</comment>
<evidence type="ECO:0000313" key="2">
    <source>
        <dbReference type="Proteomes" id="UP000070675"/>
    </source>
</evidence>
<protein>
    <submittedName>
        <fullName evidence="1">Uncharacterized protein</fullName>
    </submittedName>
</protein>
<proteinExistence type="predicted"/>
<gene>
    <name evidence="1" type="ORF">HMPREF3192_00289</name>
</gene>
<dbReference type="PATRIC" id="fig|1393034.3.peg.284"/>
<accession>A0A133XWM2</accession>
<organism evidence="1 2">
    <name type="scientific">Atopobium deltae</name>
    <dbReference type="NCBI Taxonomy" id="1393034"/>
    <lineage>
        <taxon>Bacteria</taxon>
        <taxon>Bacillati</taxon>
        <taxon>Actinomycetota</taxon>
        <taxon>Coriobacteriia</taxon>
        <taxon>Coriobacteriales</taxon>
        <taxon>Atopobiaceae</taxon>
        <taxon>Atopobium</taxon>
    </lineage>
</organism>
<keyword evidence="2" id="KW-1185">Reference proteome</keyword>
<dbReference type="EMBL" id="LSCR01000004">
    <property type="protein sequence ID" value="KXB35345.1"/>
    <property type="molecule type" value="Genomic_DNA"/>
</dbReference>
<dbReference type="AlphaFoldDB" id="A0A133XWM2"/>
<dbReference type="STRING" id="1393034.HMPREF3192_00289"/>
<evidence type="ECO:0000313" key="1">
    <source>
        <dbReference type="EMBL" id="KXB35345.1"/>
    </source>
</evidence>
<reference evidence="2" key="1">
    <citation type="submission" date="2016-01" db="EMBL/GenBank/DDBJ databases">
        <authorList>
            <person name="Mitreva M."/>
            <person name="Pepin K.H."/>
            <person name="Mihindukulasuriya K.A."/>
            <person name="Fulton R."/>
            <person name="Fronick C."/>
            <person name="O'Laughlin M."/>
            <person name="Miner T."/>
            <person name="Herter B."/>
            <person name="Rosa B.A."/>
            <person name="Cordes M."/>
            <person name="Tomlinson C."/>
            <person name="Wollam A."/>
            <person name="Palsikar V.B."/>
            <person name="Mardis E.R."/>
            <person name="Wilson R.K."/>
        </authorList>
    </citation>
    <scope>NUCLEOTIDE SEQUENCE [LARGE SCALE GENOMIC DNA]</scope>
    <source>
        <strain evidence="2">DNF00019</strain>
    </source>
</reference>
<dbReference type="Proteomes" id="UP000070675">
    <property type="component" value="Unassembled WGS sequence"/>
</dbReference>